<dbReference type="OrthoDB" id="10651717at2759"/>
<dbReference type="InParanoid" id="A2G9W3"/>
<organism evidence="1 2">
    <name type="scientific">Trichomonas vaginalis (strain ATCC PRA-98 / G3)</name>
    <dbReference type="NCBI Taxonomy" id="412133"/>
    <lineage>
        <taxon>Eukaryota</taxon>
        <taxon>Metamonada</taxon>
        <taxon>Parabasalia</taxon>
        <taxon>Trichomonadida</taxon>
        <taxon>Trichomonadidae</taxon>
        <taxon>Trichomonas</taxon>
    </lineage>
</organism>
<dbReference type="KEGG" id="tva:4743696"/>
<accession>A2G9W3</accession>
<reference evidence="1" key="2">
    <citation type="journal article" date="2007" name="Science">
        <title>Draft genome sequence of the sexually transmitted pathogen Trichomonas vaginalis.</title>
        <authorList>
            <person name="Carlton J.M."/>
            <person name="Hirt R.P."/>
            <person name="Silva J.C."/>
            <person name="Delcher A.L."/>
            <person name="Schatz M."/>
            <person name="Zhao Q."/>
            <person name="Wortman J.R."/>
            <person name="Bidwell S.L."/>
            <person name="Alsmark U.C.M."/>
            <person name="Besteiro S."/>
            <person name="Sicheritz-Ponten T."/>
            <person name="Noel C.J."/>
            <person name="Dacks J.B."/>
            <person name="Foster P.G."/>
            <person name="Simillion C."/>
            <person name="Van de Peer Y."/>
            <person name="Miranda-Saavedra D."/>
            <person name="Barton G.J."/>
            <person name="Westrop G.D."/>
            <person name="Mueller S."/>
            <person name="Dessi D."/>
            <person name="Fiori P.L."/>
            <person name="Ren Q."/>
            <person name="Paulsen I."/>
            <person name="Zhang H."/>
            <person name="Bastida-Corcuera F.D."/>
            <person name="Simoes-Barbosa A."/>
            <person name="Brown M.T."/>
            <person name="Hayes R.D."/>
            <person name="Mukherjee M."/>
            <person name="Okumura C.Y."/>
            <person name="Schneider R."/>
            <person name="Smith A.J."/>
            <person name="Vanacova S."/>
            <person name="Villalvazo M."/>
            <person name="Haas B.J."/>
            <person name="Pertea M."/>
            <person name="Feldblyum T.V."/>
            <person name="Utterback T.R."/>
            <person name="Shu C.L."/>
            <person name="Osoegawa K."/>
            <person name="de Jong P.J."/>
            <person name="Hrdy I."/>
            <person name="Horvathova L."/>
            <person name="Zubacova Z."/>
            <person name="Dolezal P."/>
            <person name="Malik S.B."/>
            <person name="Logsdon J.M. Jr."/>
            <person name="Henze K."/>
            <person name="Gupta A."/>
            <person name="Wang C.C."/>
            <person name="Dunne R.L."/>
            <person name="Upcroft J.A."/>
            <person name="Upcroft P."/>
            <person name="White O."/>
            <person name="Salzberg S.L."/>
            <person name="Tang P."/>
            <person name="Chiu C.-H."/>
            <person name="Lee Y.-S."/>
            <person name="Embley T.M."/>
            <person name="Coombs G.H."/>
            <person name="Mottram J.C."/>
            <person name="Tachezy J."/>
            <person name="Fraser-Liggett C.M."/>
            <person name="Johnson P.J."/>
        </authorList>
    </citation>
    <scope>NUCLEOTIDE SEQUENCE [LARGE SCALE GENOMIC DNA]</scope>
    <source>
        <strain evidence="1">G3</strain>
    </source>
</reference>
<evidence type="ECO:0000313" key="2">
    <source>
        <dbReference type="Proteomes" id="UP000001542"/>
    </source>
</evidence>
<reference evidence="1" key="1">
    <citation type="submission" date="2006-10" db="EMBL/GenBank/DDBJ databases">
        <authorList>
            <person name="Amadeo P."/>
            <person name="Zhao Q."/>
            <person name="Wortman J."/>
            <person name="Fraser-Liggett C."/>
            <person name="Carlton J."/>
        </authorList>
    </citation>
    <scope>NUCLEOTIDE SEQUENCE</scope>
    <source>
        <strain evidence="1">G3</strain>
    </source>
</reference>
<dbReference type="AlphaFoldDB" id="A2G9W3"/>
<dbReference type="RefSeq" id="XP_001298985.1">
    <property type="nucleotide sequence ID" value="XM_001298984.1"/>
</dbReference>
<protein>
    <recommendedName>
        <fullName evidence="3">Nucleotide-diphospho-sugar transferase domain-containing protein</fullName>
    </recommendedName>
</protein>
<dbReference type="EMBL" id="DS114750">
    <property type="protein sequence ID" value="EAX86055.1"/>
    <property type="molecule type" value="Genomic_DNA"/>
</dbReference>
<dbReference type="VEuPathDB" id="TrichDB:TVAGG3_0630120"/>
<dbReference type="Proteomes" id="UP000001542">
    <property type="component" value="Unassembled WGS sequence"/>
</dbReference>
<name>A2G9W3_TRIV3</name>
<evidence type="ECO:0008006" key="3">
    <source>
        <dbReference type="Google" id="ProtNLM"/>
    </source>
</evidence>
<keyword evidence="2" id="KW-1185">Reference proteome</keyword>
<evidence type="ECO:0000313" key="1">
    <source>
        <dbReference type="EMBL" id="EAX86055.1"/>
    </source>
</evidence>
<gene>
    <name evidence="1" type="ORF">TVAG_126950</name>
</gene>
<proteinExistence type="predicted"/>
<dbReference type="VEuPathDB" id="TrichDB:TVAG_126950"/>
<sequence length="355" mass="41317">MLANISQTRFEGFYQIIATYYRDTTDLSTRGNYNVDFKMSNVACIPCNSIIRNHKPNSTPDDVIVTYSIGKIKNIGPFIRSLRSTGCKASVILLLDSDAYNSLDAYKKSFIEGCGVTIINCGKCIYRQKLDFNSYGYIWCVEFVEQNKHLIDRVIYADLFDIYFQGDPFYEGLKRDEIQIADEELELKFNPAQQDWMKNCSRSVNEKDKDWKYPCSGYFAGGADIFLRFMKLYLSEYKFGSNCMDQGLIASMIADGDFSRHEIPINMKFPYYIRNLYFTHTWNGETLGTMRTAYDRNQYALIIHHTHYNYGTKIAIYKFCPPHALEFELDYISKCDPKCVEELRSKVSDYWNDIS</sequence>